<accession>A0A1S3HCM4</accession>
<protein>
    <submittedName>
        <fullName evidence="7">Uncharacterized protein KIAA0895-like</fullName>
    </submittedName>
</protein>
<dbReference type="AlphaFoldDB" id="A0A1S3HCM4"/>
<sequence>MATAVSTTALLDSFSFQSSDDESERKKSIPQSRKRKKKRKRQSTGGPASRKPSSRDIRTLKPAWNYSGITTSSAMSSTTETTQQLLGFNVKRVELSSKPSNQMTRCASQQATWSSSTKLPSVQQTRASSVFSTNQTGSFQEKKKRKVALLVAIKPENVESEKARFFRASYNYHPLFIYKYPADPEVLARTSNPSDRYLTQSQ</sequence>
<dbReference type="OrthoDB" id="449345at2759"/>
<evidence type="ECO:0000256" key="1">
    <source>
        <dbReference type="ARBA" id="ARBA00001947"/>
    </source>
</evidence>
<reference evidence="7" key="1">
    <citation type="submission" date="2025-08" db="UniProtKB">
        <authorList>
            <consortium name="RefSeq"/>
        </authorList>
    </citation>
    <scope>IDENTIFICATION</scope>
    <source>
        <tissue evidence="7">Gonads</tissue>
    </source>
</reference>
<evidence type="ECO:0000256" key="4">
    <source>
        <dbReference type="ARBA" id="ARBA00023049"/>
    </source>
</evidence>
<dbReference type="GO" id="GO:0006508">
    <property type="term" value="P:proteolysis"/>
    <property type="evidence" value="ECO:0007669"/>
    <property type="project" value="UniProtKB-KW"/>
</dbReference>
<evidence type="ECO:0000256" key="2">
    <source>
        <dbReference type="ARBA" id="ARBA00022670"/>
    </source>
</evidence>
<gene>
    <name evidence="7" type="primary">LOC106154082</name>
</gene>
<evidence type="ECO:0000313" key="7">
    <source>
        <dbReference type="RefSeq" id="XP_013383773.1"/>
    </source>
</evidence>
<dbReference type="GO" id="GO:0008237">
    <property type="term" value="F:metallopeptidase activity"/>
    <property type="evidence" value="ECO:0007669"/>
    <property type="project" value="UniProtKB-KW"/>
</dbReference>
<organism evidence="6 7">
    <name type="scientific">Lingula anatina</name>
    <name type="common">Brachiopod</name>
    <name type="synonym">Lingula unguis</name>
    <dbReference type="NCBI Taxonomy" id="7574"/>
    <lineage>
        <taxon>Eukaryota</taxon>
        <taxon>Metazoa</taxon>
        <taxon>Spiralia</taxon>
        <taxon>Lophotrochozoa</taxon>
        <taxon>Brachiopoda</taxon>
        <taxon>Linguliformea</taxon>
        <taxon>Lingulata</taxon>
        <taxon>Lingulida</taxon>
        <taxon>Linguloidea</taxon>
        <taxon>Lingulidae</taxon>
        <taxon>Lingula</taxon>
    </lineage>
</organism>
<name>A0A1S3HCM4_LINAN</name>
<dbReference type="InParanoid" id="A0A1S3HCM4"/>
<dbReference type="GeneID" id="106154082"/>
<keyword evidence="6" id="KW-1185">Reference proteome</keyword>
<keyword evidence="4" id="KW-0482">Metalloprotease</keyword>
<feature type="compositionally biased region" description="Basic residues" evidence="5">
    <location>
        <begin position="32"/>
        <end position="42"/>
    </location>
</feature>
<dbReference type="RefSeq" id="XP_013383773.1">
    <property type="nucleotide sequence ID" value="XM_013528319.1"/>
</dbReference>
<evidence type="ECO:0000313" key="6">
    <source>
        <dbReference type="Proteomes" id="UP000085678"/>
    </source>
</evidence>
<proteinExistence type="predicted"/>
<dbReference type="PANTHER" id="PTHR31817">
    <property type="match status" value="1"/>
</dbReference>
<dbReference type="PANTHER" id="PTHR31817:SF0">
    <property type="entry name" value="CHROMOSOME UNDETERMINED SCAFFOLD_67, WHOLE GENOME SHOTGUN SEQUENCE"/>
    <property type="match status" value="1"/>
</dbReference>
<keyword evidence="3" id="KW-0378">Hydrolase</keyword>
<dbReference type="InterPro" id="IPR012548">
    <property type="entry name" value="MATCAP"/>
</dbReference>
<dbReference type="KEGG" id="lak:106154082"/>
<feature type="region of interest" description="Disordered" evidence="5">
    <location>
        <begin position="14"/>
        <end position="62"/>
    </location>
</feature>
<dbReference type="Proteomes" id="UP000085678">
    <property type="component" value="Unplaced"/>
</dbReference>
<evidence type="ECO:0000256" key="3">
    <source>
        <dbReference type="ARBA" id="ARBA00022801"/>
    </source>
</evidence>
<evidence type="ECO:0000256" key="5">
    <source>
        <dbReference type="SAM" id="MobiDB-lite"/>
    </source>
</evidence>
<keyword evidence="2" id="KW-0645">Protease</keyword>
<comment type="cofactor">
    <cofactor evidence="1">
        <name>Zn(2+)</name>
        <dbReference type="ChEBI" id="CHEBI:29105"/>
    </cofactor>
</comment>